<reference evidence="1" key="1">
    <citation type="submission" date="2010-07" db="EMBL/GenBank/DDBJ databases">
        <authorList>
            <consortium name="CONSOLIDER consortium CSD2007-00005"/>
            <person name="Guazzaroni M.-E."/>
            <person name="Richter M."/>
            <person name="Garcia-Salamanca A."/>
            <person name="Yarza P."/>
            <person name="Ferrer M."/>
        </authorList>
    </citation>
    <scope>NUCLEOTIDE SEQUENCE</scope>
</reference>
<proteinExistence type="predicted"/>
<accession>D9PFH8</accession>
<evidence type="ECO:0000313" key="1">
    <source>
        <dbReference type="EMBL" id="EFK97686.1"/>
    </source>
</evidence>
<comment type="caution">
    <text evidence="1">The sequence shown here is derived from an EMBL/GenBank/DDBJ whole genome shotgun (WGS) entry which is preliminary data.</text>
</comment>
<protein>
    <submittedName>
        <fullName evidence="1">Uncharacterized protein</fullName>
    </submittedName>
</protein>
<reference evidence="1" key="2">
    <citation type="journal article" date="2011" name="Microb. Ecol.">
        <title>Taxonomic and Functional Metagenomic Profiling of the Microbial Community in the Anoxic Sediment of a Sub-saline Shallow Lake (Laguna de Carrizo, Central Spain).</title>
        <authorList>
            <person name="Ferrer M."/>
            <person name="Guazzaroni M.E."/>
            <person name="Richter M."/>
            <person name="Garcia-Salamanca A."/>
            <person name="Yarza P."/>
            <person name="Suarez-Suarez A."/>
            <person name="Solano J."/>
            <person name="Alcaide M."/>
            <person name="van Dillewijn P."/>
            <person name="Molina-Henares M.A."/>
            <person name="Lopez-Cortes N."/>
            <person name="Al-Ramahi Y."/>
            <person name="Guerrero C."/>
            <person name="Acosta A."/>
            <person name="de Eugenio L.I."/>
            <person name="Martinez V."/>
            <person name="Marques S."/>
            <person name="Rojo F."/>
            <person name="Santero E."/>
            <person name="Genilloud O."/>
            <person name="Perez-Perez J."/>
            <person name="Rossello-Mora R."/>
            <person name="Ramos J.L."/>
        </authorList>
    </citation>
    <scope>NUCLEOTIDE SEQUENCE</scope>
</reference>
<gene>
    <name evidence="1" type="ORF">LDC_0260</name>
</gene>
<sequence>MGELNHDKEPKPIQDNITGLSVRQLVLTKNLYIELNISTLIQRTVSNYDFK</sequence>
<dbReference type="AlphaFoldDB" id="D9PFH8"/>
<organism evidence="1">
    <name type="scientific">sediment metagenome</name>
    <dbReference type="NCBI Taxonomy" id="749907"/>
    <lineage>
        <taxon>unclassified sequences</taxon>
        <taxon>metagenomes</taxon>
        <taxon>ecological metagenomes</taxon>
    </lineage>
</organism>
<dbReference type="EMBL" id="ADZX01000069">
    <property type="protein sequence ID" value="EFK97686.1"/>
    <property type="molecule type" value="Genomic_DNA"/>
</dbReference>
<name>D9PFH8_9ZZZZ</name>